<keyword evidence="2" id="KW-1185">Reference proteome</keyword>
<proteinExistence type="predicted"/>
<dbReference type="RefSeq" id="WP_270045620.1">
    <property type="nucleotide sequence ID" value="NZ_JAPDOD010000064.1"/>
</dbReference>
<comment type="caution">
    <text evidence="1">The sequence shown here is derived from an EMBL/GenBank/DDBJ whole genome shotgun (WGS) entry which is preliminary data.</text>
</comment>
<evidence type="ECO:0000313" key="2">
    <source>
        <dbReference type="Proteomes" id="UP001149140"/>
    </source>
</evidence>
<reference evidence="1" key="1">
    <citation type="submission" date="2022-10" db="EMBL/GenBank/DDBJ databases">
        <title>The WGS of Solirubrobacter ginsenosidimutans DSM 21036.</title>
        <authorList>
            <person name="Jiang Z."/>
        </authorList>
    </citation>
    <scope>NUCLEOTIDE SEQUENCE</scope>
    <source>
        <strain evidence="1">DSM 21036</strain>
    </source>
</reference>
<accession>A0A9X3SAT3</accession>
<dbReference type="AlphaFoldDB" id="A0A9X3SAT3"/>
<protein>
    <submittedName>
        <fullName evidence="1">Uncharacterized protein</fullName>
    </submittedName>
</protein>
<organism evidence="1 2">
    <name type="scientific">Solirubrobacter ginsenosidimutans</name>
    <dbReference type="NCBI Taxonomy" id="490573"/>
    <lineage>
        <taxon>Bacteria</taxon>
        <taxon>Bacillati</taxon>
        <taxon>Actinomycetota</taxon>
        <taxon>Thermoleophilia</taxon>
        <taxon>Solirubrobacterales</taxon>
        <taxon>Solirubrobacteraceae</taxon>
        <taxon>Solirubrobacter</taxon>
    </lineage>
</organism>
<dbReference type="EMBL" id="JAPDOD010000064">
    <property type="protein sequence ID" value="MDA0166363.1"/>
    <property type="molecule type" value="Genomic_DNA"/>
</dbReference>
<sequence length="168" mass="17686">MTDPTNARMRTLNSFFESPRFALKGLPVVPDEPEATPTPTPAPLAAAPAPVAVAAAPPELTLALQPAAKRTLKTFLADGLVVKVSASRPVVDVEARLFEVLAGGGLRPLGSAFRVEPGPDGATLRIEATRFARSALKRGKGTRSLQLEATATGRDGVVGKRRSTFHLR</sequence>
<name>A0A9X3SAT3_9ACTN</name>
<gene>
    <name evidence="1" type="ORF">OM076_39225</name>
</gene>
<evidence type="ECO:0000313" key="1">
    <source>
        <dbReference type="EMBL" id="MDA0166363.1"/>
    </source>
</evidence>
<dbReference type="Proteomes" id="UP001149140">
    <property type="component" value="Unassembled WGS sequence"/>
</dbReference>